<dbReference type="PROSITE" id="PS50893">
    <property type="entry name" value="ABC_TRANSPORTER_2"/>
    <property type="match status" value="1"/>
</dbReference>
<keyword evidence="3" id="KW-1003">Cell membrane</keyword>
<dbReference type="InterPro" id="IPR036640">
    <property type="entry name" value="ABC1_TM_sf"/>
</dbReference>
<gene>
    <name evidence="12" type="ORF">BDK89_3179</name>
</gene>
<dbReference type="EMBL" id="SOAU01000001">
    <property type="protein sequence ID" value="TDT17569.1"/>
    <property type="molecule type" value="Genomic_DNA"/>
</dbReference>
<keyword evidence="8 9" id="KW-0472">Membrane</keyword>
<dbReference type="SUPFAM" id="SSF90123">
    <property type="entry name" value="ABC transporter transmembrane region"/>
    <property type="match status" value="1"/>
</dbReference>
<evidence type="ECO:0000256" key="9">
    <source>
        <dbReference type="SAM" id="Phobius"/>
    </source>
</evidence>
<evidence type="ECO:0000313" key="12">
    <source>
        <dbReference type="EMBL" id="TDT17569.1"/>
    </source>
</evidence>
<keyword evidence="6 12" id="KW-0067">ATP-binding</keyword>
<keyword evidence="5" id="KW-0547">Nucleotide-binding</keyword>
<dbReference type="GO" id="GO:0005524">
    <property type="term" value="F:ATP binding"/>
    <property type="evidence" value="ECO:0007669"/>
    <property type="project" value="UniProtKB-KW"/>
</dbReference>
<dbReference type="InterPro" id="IPR011527">
    <property type="entry name" value="ABC1_TM_dom"/>
</dbReference>
<dbReference type="PROSITE" id="PS00211">
    <property type="entry name" value="ABC_TRANSPORTER_1"/>
    <property type="match status" value="1"/>
</dbReference>
<evidence type="ECO:0000256" key="1">
    <source>
        <dbReference type="ARBA" id="ARBA00004651"/>
    </source>
</evidence>
<evidence type="ECO:0000256" key="8">
    <source>
        <dbReference type="ARBA" id="ARBA00023136"/>
    </source>
</evidence>
<dbReference type="GO" id="GO:0015421">
    <property type="term" value="F:ABC-type oligopeptide transporter activity"/>
    <property type="evidence" value="ECO:0007669"/>
    <property type="project" value="TreeGrafter"/>
</dbReference>
<dbReference type="OrthoDB" id="9806127at2"/>
<keyword evidence="7 9" id="KW-1133">Transmembrane helix</keyword>
<dbReference type="CDD" id="cd18546">
    <property type="entry name" value="ABC_6TM_Rv0194_D2_like"/>
    <property type="match status" value="1"/>
</dbReference>
<dbReference type="InterPro" id="IPR017871">
    <property type="entry name" value="ABC_transporter-like_CS"/>
</dbReference>
<dbReference type="SUPFAM" id="SSF52540">
    <property type="entry name" value="P-loop containing nucleoside triphosphate hydrolases"/>
    <property type="match status" value="1"/>
</dbReference>
<dbReference type="Proteomes" id="UP000294558">
    <property type="component" value="Unassembled WGS sequence"/>
</dbReference>
<accession>A0A4R7I3P5</accession>
<dbReference type="InterPro" id="IPR027417">
    <property type="entry name" value="P-loop_NTPase"/>
</dbReference>
<keyword evidence="4 9" id="KW-0812">Transmembrane</keyword>
<feature type="domain" description="ABC transporter" evidence="10">
    <location>
        <begin position="352"/>
        <end position="587"/>
    </location>
</feature>
<protein>
    <submittedName>
        <fullName evidence="12">ATP-binding cassette subfamily B protein</fullName>
    </submittedName>
</protein>
<evidence type="ECO:0000256" key="2">
    <source>
        <dbReference type="ARBA" id="ARBA00022448"/>
    </source>
</evidence>
<dbReference type="Pfam" id="PF00664">
    <property type="entry name" value="ABC_membrane"/>
    <property type="match status" value="1"/>
</dbReference>
<evidence type="ECO:0000259" key="10">
    <source>
        <dbReference type="PROSITE" id="PS50893"/>
    </source>
</evidence>
<evidence type="ECO:0000256" key="7">
    <source>
        <dbReference type="ARBA" id="ARBA00022989"/>
    </source>
</evidence>
<dbReference type="GO" id="GO:0016887">
    <property type="term" value="F:ATP hydrolysis activity"/>
    <property type="evidence" value="ECO:0007669"/>
    <property type="project" value="InterPro"/>
</dbReference>
<feature type="transmembrane region" description="Helical" evidence="9">
    <location>
        <begin position="147"/>
        <end position="170"/>
    </location>
</feature>
<evidence type="ECO:0000256" key="5">
    <source>
        <dbReference type="ARBA" id="ARBA00022741"/>
    </source>
</evidence>
<dbReference type="Pfam" id="PF00005">
    <property type="entry name" value="ABC_tran"/>
    <property type="match status" value="1"/>
</dbReference>
<evidence type="ECO:0000313" key="13">
    <source>
        <dbReference type="Proteomes" id="UP000294558"/>
    </source>
</evidence>
<dbReference type="Gene3D" id="3.40.50.300">
    <property type="entry name" value="P-loop containing nucleotide triphosphate hydrolases"/>
    <property type="match status" value="1"/>
</dbReference>
<proteinExistence type="predicted"/>
<evidence type="ECO:0000259" key="11">
    <source>
        <dbReference type="PROSITE" id="PS50929"/>
    </source>
</evidence>
<feature type="transmembrane region" description="Helical" evidence="9">
    <location>
        <begin position="71"/>
        <end position="90"/>
    </location>
</feature>
<dbReference type="FunFam" id="3.40.50.300:FF:000299">
    <property type="entry name" value="ABC transporter ATP-binding protein/permease"/>
    <property type="match status" value="1"/>
</dbReference>
<evidence type="ECO:0000256" key="3">
    <source>
        <dbReference type="ARBA" id="ARBA00022475"/>
    </source>
</evidence>
<keyword evidence="2" id="KW-0813">Transport</keyword>
<dbReference type="Gene3D" id="1.20.1560.10">
    <property type="entry name" value="ABC transporter type 1, transmembrane domain"/>
    <property type="match status" value="1"/>
</dbReference>
<dbReference type="PANTHER" id="PTHR43394">
    <property type="entry name" value="ATP-DEPENDENT PERMEASE MDL1, MITOCHONDRIAL"/>
    <property type="match status" value="1"/>
</dbReference>
<comment type="subcellular location">
    <subcellularLocation>
        <location evidence="1">Cell membrane</location>
        <topology evidence="1">Multi-pass membrane protein</topology>
    </subcellularLocation>
</comment>
<dbReference type="GO" id="GO:0005886">
    <property type="term" value="C:plasma membrane"/>
    <property type="evidence" value="ECO:0007669"/>
    <property type="project" value="UniProtKB-SubCell"/>
</dbReference>
<name>A0A4R7I3P5_9ACTN</name>
<evidence type="ECO:0000256" key="6">
    <source>
        <dbReference type="ARBA" id="ARBA00022840"/>
    </source>
</evidence>
<sequence>MWGGSAVSEEDRLDADEAKQVLRRAARFAKPQRKLALATLGFVTLATSTTIIGPLLLRYGIDEGIAKGDRGALNLAIGIYIVVVIVALIGSRQQYIFVNRAGEGFLRSLRLRLFAHIQRQGLAFFDRNKAGVLVSRMTADMESMSELVQWGLLQFVSAAILLVFALIVLLIMSWELTLLGLLVMPFIIVATRRFQRDSNEAYLEVRERVGENLSAIQENITGVRVIQASVREGEQRRRFAVINRQLYDAHLHSVKVSTWYFGAVEFFGVLATAIVIGAGGWLASSGQVSTGTVVGVVLLLSSLFEPVQQLSQLYNTLQASTASLAKMFQILDTTPDVDEHHGAVDLPESGELAVDGVGFTYPRTSTPVLADVDLTIASGERIALVGPTGAGKSTLAKLVARLYDPTEGHVRFGGVDLRDATLASLRNRIVVVPQEGFLFDGTIADNLRIARPDATDDDLVRALDAIGVRARFEEFPDGLATEVRERGSRLSAGERQLVSLARAALVDPAVLVLDEATSSLDPGTEALVEQAFERLTDGRTTIVVAHRLSTVQRADRIAVVERGRLAELGTHAELVELDGHYARLAAAWTASQPV</sequence>
<dbReference type="PANTHER" id="PTHR43394:SF1">
    <property type="entry name" value="ATP-BINDING CASSETTE SUB-FAMILY B MEMBER 10, MITOCHONDRIAL"/>
    <property type="match status" value="1"/>
</dbReference>
<dbReference type="RefSeq" id="WP_133869853.1">
    <property type="nucleotide sequence ID" value="NZ_SOAU01000001.1"/>
</dbReference>
<reference evidence="12 13" key="1">
    <citation type="submission" date="2019-03" db="EMBL/GenBank/DDBJ databases">
        <title>Sequencing the genomes of 1000 actinobacteria strains.</title>
        <authorList>
            <person name="Klenk H.-P."/>
        </authorList>
    </citation>
    <scope>NUCLEOTIDE SEQUENCE [LARGE SCALE GENOMIC DNA]</scope>
    <source>
        <strain evidence="12 13">DSM 18936</strain>
    </source>
</reference>
<feature type="transmembrane region" description="Helical" evidence="9">
    <location>
        <begin position="176"/>
        <end position="194"/>
    </location>
</feature>
<feature type="transmembrane region" description="Helical" evidence="9">
    <location>
        <begin position="35"/>
        <end position="59"/>
    </location>
</feature>
<dbReference type="PROSITE" id="PS50929">
    <property type="entry name" value="ABC_TM1F"/>
    <property type="match status" value="1"/>
</dbReference>
<dbReference type="SMART" id="SM00382">
    <property type="entry name" value="AAA"/>
    <property type="match status" value="1"/>
</dbReference>
<comment type="caution">
    <text evidence="12">The sequence shown here is derived from an EMBL/GenBank/DDBJ whole genome shotgun (WGS) entry which is preliminary data.</text>
</comment>
<feature type="transmembrane region" description="Helical" evidence="9">
    <location>
        <begin position="259"/>
        <end position="282"/>
    </location>
</feature>
<dbReference type="InterPro" id="IPR003593">
    <property type="entry name" value="AAA+_ATPase"/>
</dbReference>
<keyword evidence="13" id="KW-1185">Reference proteome</keyword>
<feature type="domain" description="ABC transmembrane type-1" evidence="11">
    <location>
        <begin position="37"/>
        <end position="319"/>
    </location>
</feature>
<dbReference type="AlphaFoldDB" id="A0A4R7I3P5"/>
<dbReference type="InterPro" id="IPR003439">
    <property type="entry name" value="ABC_transporter-like_ATP-bd"/>
</dbReference>
<dbReference type="InterPro" id="IPR039421">
    <property type="entry name" value="Type_1_exporter"/>
</dbReference>
<evidence type="ECO:0000256" key="4">
    <source>
        <dbReference type="ARBA" id="ARBA00022692"/>
    </source>
</evidence>
<organism evidence="12 13">
    <name type="scientific">Ilumatobacter fluminis</name>
    <dbReference type="NCBI Taxonomy" id="467091"/>
    <lineage>
        <taxon>Bacteria</taxon>
        <taxon>Bacillati</taxon>
        <taxon>Actinomycetota</taxon>
        <taxon>Acidimicrobiia</taxon>
        <taxon>Acidimicrobiales</taxon>
        <taxon>Ilumatobacteraceae</taxon>
        <taxon>Ilumatobacter</taxon>
    </lineage>
</organism>